<dbReference type="Proteomes" id="UP000242519">
    <property type="component" value="Unassembled WGS sequence"/>
</dbReference>
<evidence type="ECO:0000313" key="11">
    <source>
        <dbReference type="Proteomes" id="UP000242519"/>
    </source>
</evidence>
<evidence type="ECO:0000256" key="1">
    <source>
        <dbReference type="ARBA" id="ARBA00005443"/>
    </source>
</evidence>
<dbReference type="Pfam" id="PF04695">
    <property type="entry name" value="Pex14_N"/>
    <property type="match status" value="1"/>
</dbReference>
<accession>A0A218Z2V4</accession>
<keyword evidence="11" id="KW-1185">Reference proteome</keyword>
<evidence type="ECO:0000256" key="4">
    <source>
        <dbReference type="ARBA" id="ARBA00029502"/>
    </source>
</evidence>
<dbReference type="OrthoDB" id="441517at2759"/>
<dbReference type="EMBL" id="MZNU01000236">
    <property type="protein sequence ID" value="OWP02357.1"/>
    <property type="molecule type" value="Genomic_DNA"/>
</dbReference>
<dbReference type="GO" id="GO:0005778">
    <property type="term" value="C:peroxisomal membrane"/>
    <property type="evidence" value="ECO:0007669"/>
    <property type="project" value="UniProtKB-SubCell"/>
</dbReference>
<dbReference type="InterPro" id="IPR006785">
    <property type="entry name" value="Pex14_N"/>
</dbReference>
<dbReference type="InterPro" id="IPR025655">
    <property type="entry name" value="PEX14"/>
</dbReference>
<evidence type="ECO:0000256" key="2">
    <source>
        <dbReference type="ARBA" id="ARBA00023010"/>
    </source>
</evidence>
<name>A0A218Z2V4_9HELO</name>
<feature type="region of interest" description="Disordered" evidence="8">
    <location>
        <begin position="84"/>
        <end position="116"/>
    </location>
</feature>
<evidence type="ECO:0000259" key="9">
    <source>
        <dbReference type="Pfam" id="PF04695"/>
    </source>
</evidence>
<feature type="region of interest" description="Disordered" evidence="8">
    <location>
        <begin position="206"/>
        <end position="226"/>
    </location>
</feature>
<dbReference type="PANTHER" id="PTHR23058">
    <property type="entry name" value="PEROXISOMAL MEMBRANE PROTEIN PEX14"/>
    <property type="match status" value="1"/>
</dbReference>
<comment type="caution">
    <text evidence="10">The sequence shown here is derived from an EMBL/GenBank/DDBJ whole genome shotgun (WGS) entry which is preliminary data.</text>
</comment>
<dbReference type="GO" id="GO:1990429">
    <property type="term" value="C:peroxisomal importomer complex"/>
    <property type="evidence" value="ECO:0007669"/>
    <property type="project" value="TreeGrafter"/>
</dbReference>
<evidence type="ECO:0000256" key="6">
    <source>
        <dbReference type="ARBA" id="ARBA00046271"/>
    </source>
</evidence>
<keyword evidence="7" id="KW-0813">Transport</keyword>
<protein>
    <recommendedName>
        <fullName evidence="4 7">Peroxisomal membrane protein PEX14</fullName>
    </recommendedName>
    <alternativeName>
        <fullName evidence="5 7">Peroxin-14</fullName>
    </alternativeName>
</protein>
<dbReference type="InParanoid" id="A0A218Z2V4"/>
<organism evidence="10 11">
    <name type="scientific">Diplocarpon coronariae</name>
    <dbReference type="NCBI Taxonomy" id="2795749"/>
    <lineage>
        <taxon>Eukaryota</taxon>
        <taxon>Fungi</taxon>
        <taxon>Dikarya</taxon>
        <taxon>Ascomycota</taxon>
        <taxon>Pezizomycotina</taxon>
        <taxon>Leotiomycetes</taxon>
        <taxon>Helotiales</taxon>
        <taxon>Drepanopezizaceae</taxon>
        <taxon>Diplocarpon</taxon>
    </lineage>
</organism>
<keyword evidence="2" id="KW-0811">Translocation</keyword>
<dbReference type="GO" id="GO:0005102">
    <property type="term" value="F:signaling receptor binding"/>
    <property type="evidence" value="ECO:0007669"/>
    <property type="project" value="TreeGrafter"/>
</dbReference>
<evidence type="ECO:0000313" key="10">
    <source>
        <dbReference type="EMBL" id="OWP02357.1"/>
    </source>
</evidence>
<comment type="subcellular location">
    <subcellularLocation>
        <location evidence="6 7">Peroxisome membrane</location>
    </subcellularLocation>
</comment>
<dbReference type="AlphaFoldDB" id="A0A218Z2V4"/>
<comment type="similarity">
    <text evidence="1 7">Belongs to the peroxin-14 family.</text>
</comment>
<evidence type="ECO:0000256" key="5">
    <source>
        <dbReference type="ARBA" id="ARBA00029691"/>
    </source>
</evidence>
<evidence type="ECO:0000256" key="8">
    <source>
        <dbReference type="SAM" id="MobiDB-lite"/>
    </source>
</evidence>
<proteinExistence type="inferred from homology"/>
<evidence type="ECO:0000256" key="3">
    <source>
        <dbReference type="ARBA" id="ARBA00023140"/>
    </source>
</evidence>
<feature type="compositionally biased region" description="Basic and acidic residues" evidence="8">
    <location>
        <begin position="1"/>
        <end position="11"/>
    </location>
</feature>
<keyword evidence="7" id="KW-0653">Protein transport</keyword>
<feature type="compositionally biased region" description="Pro residues" evidence="8">
    <location>
        <begin position="97"/>
        <end position="110"/>
    </location>
</feature>
<keyword evidence="7" id="KW-0472">Membrane</keyword>
<keyword evidence="3 7" id="KW-0576">Peroxisome</keyword>
<dbReference type="PANTHER" id="PTHR23058:SF5">
    <property type="entry name" value="PEROXISOMAL MEMBRANE PROTEIN PEX14"/>
    <property type="match status" value="1"/>
</dbReference>
<dbReference type="Gene3D" id="1.10.10.10">
    <property type="entry name" value="Winged helix-like DNA-binding domain superfamily/Winged helix DNA-binding domain"/>
    <property type="match status" value="1"/>
</dbReference>
<feature type="domain" description="Peroxisome membrane anchor protein Pex14p N-terminal" evidence="9">
    <location>
        <begin position="36"/>
        <end position="79"/>
    </location>
</feature>
<reference evidence="10 11" key="1">
    <citation type="submission" date="2017-04" db="EMBL/GenBank/DDBJ databases">
        <title>Draft genome sequence of Marssonina coronaria NL1: causal agent of apple blotch.</title>
        <authorList>
            <person name="Cheng Q."/>
        </authorList>
    </citation>
    <scope>NUCLEOTIDE SEQUENCE [LARGE SCALE GENOMIC DNA]</scope>
    <source>
        <strain evidence="10 11">NL1</strain>
    </source>
</reference>
<feature type="region of interest" description="Disordered" evidence="8">
    <location>
        <begin position="1"/>
        <end position="36"/>
    </location>
</feature>
<feature type="compositionally biased region" description="Polar residues" evidence="8">
    <location>
        <begin position="84"/>
        <end position="96"/>
    </location>
</feature>
<gene>
    <name evidence="10" type="ORF">B2J93_3145</name>
</gene>
<comment type="function">
    <text evidence="7">Component of the PEX13-PEX14 docking complex, a translocon channel that specifically mediates the import of peroxisomal cargo proteins bound to PEX5 receptor. The PEX13-PEX14 docking complex forms a large import pore which can be opened to a diameter of about 9 nm. Mechanistically, PEX5 receptor along with cargo proteins associates with the PEX14 subunit of the PEX13-PEX14 docking complex in the cytosol, leading to the insertion of the receptor into the organelle membrane with the concomitant translocation of the cargo into the peroxisome matrix.</text>
</comment>
<sequence length="350" mass="38287">MSDSDPAKKDGVQSWQQRPVADSVKIDPAPTQTESRETVISLARKFLEEDNVRDTSTDRKIAFLESKGLQREEIQTLLGVTQNVEADASSSESPELTNPPPRSIPHPLPQYTPQIPSQPPIVTYPEFLTTPQHPTPLITKPRLLTALYLFSGLTALLYGTHEYLLTPMLASLTSARLSLASTSKSNLEKLITILETLVSEIPADIRNKKATDGTQTPSTESDPDPTEMFHRDIGIQTSPPLTRPSSPTPLHTHVARLGALKDLLKEIVANDSAERHEISEVEGDMGGLKEYLNGIAYVPPSYGYVPVGWNSRKQDDDEIARLKKEIRGVKGVLLSARSFPAGGGVKTGAR</sequence>
<dbReference type="InterPro" id="IPR036388">
    <property type="entry name" value="WH-like_DNA-bd_sf"/>
</dbReference>
<evidence type="ECO:0000256" key="7">
    <source>
        <dbReference type="RuleBase" id="RU367032"/>
    </source>
</evidence>
<dbReference type="GO" id="GO:0016560">
    <property type="term" value="P:protein import into peroxisome matrix, docking"/>
    <property type="evidence" value="ECO:0007669"/>
    <property type="project" value="UniProtKB-UniRule"/>
</dbReference>